<comment type="caution">
    <text evidence="1">The sequence shown here is derived from an EMBL/GenBank/DDBJ whole genome shotgun (WGS) entry which is preliminary data.</text>
</comment>
<proteinExistence type="predicted"/>
<protein>
    <submittedName>
        <fullName evidence="1">Uncharacterized protein</fullName>
    </submittedName>
</protein>
<sequence length="92" mass="9701">MRVGTAAVSRMLALSGGVTDLFPAPGDQVWSYPNVHGDTVVNATQAGVRSSVYRYDPNEDQGSIATVETGARHYVAALGRFLDASSDALESK</sequence>
<keyword evidence="2" id="KW-1185">Reference proteome</keyword>
<gene>
    <name evidence="1" type="ORF">JOE66_000557</name>
</gene>
<dbReference type="EMBL" id="JAFBBU010000001">
    <property type="protein sequence ID" value="MBM7470923.1"/>
    <property type="molecule type" value="Genomic_DNA"/>
</dbReference>
<dbReference type="RefSeq" id="WP_205106604.1">
    <property type="nucleotide sequence ID" value="NZ_BAAAHT010000017.1"/>
</dbReference>
<evidence type="ECO:0000313" key="1">
    <source>
        <dbReference type="EMBL" id="MBM7470923.1"/>
    </source>
</evidence>
<reference evidence="1 2" key="1">
    <citation type="submission" date="2021-01" db="EMBL/GenBank/DDBJ databases">
        <title>Sequencing the genomes of 1000 actinobacteria strains.</title>
        <authorList>
            <person name="Klenk H.-P."/>
        </authorList>
    </citation>
    <scope>NUCLEOTIDE SEQUENCE [LARGE SCALE GENOMIC DNA]</scope>
    <source>
        <strain evidence="1 2">DSM 13057</strain>
    </source>
</reference>
<accession>A0ABS2L1G2</accession>
<dbReference type="Proteomes" id="UP000776164">
    <property type="component" value="Unassembled WGS sequence"/>
</dbReference>
<organism evidence="1 2">
    <name type="scientific">Subtercola frigoramans</name>
    <dbReference type="NCBI Taxonomy" id="120298"/>
    <lineage>
        <taxon>Bacteria</taxon>
        <taxon>Bacillati</taxon>
        <taxon>Actinomycetota</taxon>
        <taxon>Actinomycetes</taxon>
        <taxon>Micrococcales</taxon>
        <taxon>Microbacteriaceae</taxon>
        <taxon>Subtercola</taxon>
    </lineage>
</organism>
<evidence type="ECO:0000313" key="2">
    <source>
        <dbReference type="Proteomes" id="UP000776164"/>
    </source>
</evidence>
<name>A0ABS2L1G2_9MICO</name>